<dbReference type="PANTHER" id="PTHR43877">
    <property type="entry name" value="AMINOALKYLPHOSPHONATE N-ACETYLTRANSFERASE-RELATED-RELATED"/>
    <property type="match status" value="1"/>
</dbReference>
<dbReference type="GO" id="GO:0016747">
    <property type="term" value="F:acyltransferase activity, transferring groups other than amino-acyl groups"/>
    <property type="evidence" value="ECO:0007669"/>
    <property type="project" value="InterPro"/>
</dbReference>
<reference evidence="4 5" key="1">
    <citation type="submission" date="2018-08" db="EMBL/GenBank/DDBJ databases">
        <title>Paraburkholderia sp. DHOM06 isolated from forest soil.</title>
        <authorList>
            <person name="Gao Z.-H."/>
            <person name="Qiu L.-H."/>
        </authorList>
    </citation>
    <scope>NUCLEOTIDE SEQUENCE [LARGE SCALE GENOMIC DNA]</scope>
    <source>
        <strain evidence="4 5">DHOM06</strain>
    </source>
</reference>
<proteinExistence type="predicted"/>
<dbReference type="InterPro" id="IPR000182">
    <property type="entry name" value="GNAT_dom"/>
</dbReference>
<dbReference type="PROSITE" id="PS51186">
    <property type="entry name" value="GNAT"/>
    <property type="match status" value="1"/>
</dbReference>
<feature type="domain" description="N-acetyltransferase" evidence="3">
    <location>
        <begin position="3"/>
        <end position="150"/>
    </location>
</feature>
<dbReference type="CDD" id="cd04301">
    <property type="entry name" value="NAT_SF"/>
    <property type="match status" value="1"/>
</dbReference>
<dbReference type="SUPFAM" id="SSF55729">
    <property type="entry name" value="Acyl-CoA N-acyltransferases (Nat)"/>
    <property type="match status" value="1"/>
</dbReference>
<dbReference type="Proteomes" id="UP000256838">
    <property type="component" value="Unassembled WGS sequence"/>
</dbReference>
<sequence>MNVALEPAMQPEVLALIDQLDDYQRPLYPAESHHGIDIDALSQPNVLFAVARGDAGEAIACGAIVIGAEYGELKRMYTVPGHRGKGVAKAVLSLLEHSAGLHGCARFMLETGYLQPDAITFYERSGYRLRGPFGSYEDDPNSVFMEKSLTDAPR</sequence>
<dbReference type="Pfam" id="PF00583">
    <property type="entry name" value="Acetyltransf_1"/>
    <property type="match status" value="1"/>
</dbReference>
<keyword evidence="5" id="KW-1185">Reference proteome</keyword>
<keyword evidence="2" id="KW-0012">Acyltransferase</keyword>
<gene>
    <name evidence="4" type="ORF">DWV00_05605</name>
</gene>
<organism evidence="4 5">
    <name type="scientific">Trinickia dinghuensis</name>
    <dbReference type="NCBI Taxonomy" id="2291023"/>
    <lineage>
        <taxon>Bacteria</taxon>
        <taxon>Pseudomonadati</taxon>
        <taxon>Pseudomonadota</taxon>
        <taxon>Betaproteobacteria</taxon>
        <taxon>Burkholderiales</taxon>
        <taxon>Burkholderiaceae</taxon>
        <taxon>Trinickia</taxon>
    </lineage>
</organism>
<dbReference type="InterPro" id="IPR050832">
    <property type="entry name" value="Bact_Acetyltransf"/>
</dbReference>
<evidence type="ECO:0000313" key="4">
    <source>
        <dbReference type="EMBL" id="RDU99881.1"/>
    </source>
</evidence>
<dbReference type="OrthoDB" id="9803233at2"/>
<keyword evidence="1 4" id="KW-0808">Transferase</keyword>
<name>A0A3D8K5Q1_9BURK</name>
<evidence type="ECO:0000256" key="1">
    <source>
        <dbReference type="ARBA" id="ARBA00022679"/>
    </source>
</evidence>
<comment type="caution">
    <text evidence="4">The sequence shown here is derived from an EMBL/GenBank/DDBJ whole genome shotgun (WGS) entry which is preliminary data.</text>
</comment>
<dbReference type="Gene3D" id="3.40.630.30">
    <property type="match status" value="1"/>
</dbReference>
<evidence type="ECO:0000313" key="5">
    <source>
        <dbReference type="Proteomes" id="UP000256838"/>
    </source>
</evidence>
<protein>
    <submittedName>
        <fullName evidence="4">GNAT family N-acetyltransferase</fullName>
    </submittedName>
</protein>
<dbReference type="EMBL" id="QRGA01000003">
    <property type="protein sequence ID" value="RDU99881.1"/>
    <property type="molecule type" value="Genomic_DNA"/>
</dbReference>
<accession>A0A3D8K5Q1</accession>
<dbReference type="AlphaFoldDB" id="A0A3D8K5Q1"/>
<evidence type="ECO:0000259" key="3">
    <source>
        <dbReference type="PROSITE" id="PS51186"/>
    </source>
</evidence>
<evidence type="ECO:0000256" key="2">
    <source>
        <dbReference type="ARBA" id="ARBA00023315"/>
    </source>
</evidence>
<dbReference type="PANTHER" id="PTHR43877:SF5">
    <property type="entry name" value="BLL8307 PROTEIN"/>
    <property type="match status" value="1"/>
</dbReference>
<dbReference type="InterPro" id="IPR016181">
    <property type="entry name" value="Acyl_CoA_acyltransferase"/>
</dbReference>